<feature type="domain" description="PucR C-terminal helix-turn-helix" evidence="1">
    <location>
        <begin position="482"/>
        <end position="538"/>
    </location>
</feature>
<dbReference type="PANTHER" id="PTHR33744:SF17">
    <property type="entry name" value="CONSERVED PROTEIN"/>
    <property type="match status" value="1"/>
</dbReference>
<evidence type="ECO:0000313" key="2">
    <source>
        <dbReference type="EMBL" id="NYI99638.1"/>
    </source>
</evidence>
<keyword evidence="3" id="KW-1185">Reference proteome</keyword>
<dbReference type="RefSeq" id="WP_343047003.1">
    <property type="nucleotide sequence ID" value="NZ_JACCFP010000001.1"/>
</dbReference>
<reference evidence="2 3" key="1">
    <citation type="submission" date="2020-07" db="EMBL/GenBank/DDBJ databases">
        <title>Sequencing the genomes of 1000 actinobacteria strains.</title>
        <authorList>
            <person name="Klenk H.-P."/>
        </authorList>
    </citation>
    <scope>NUCLEOTIDE SEQUENCE [LARGE SCALE GENOMIC DNA]</scope>
    <source>
        <strain evidence="2 3">DSM 103833</strain>
    </source>
</reference>
<protein>
    <recommendedName>
        <fullName evidence="1">PucR C-terminal helix-turn-helix domain-containing protein</fullName>
    </recommendedName>
</protein>
<dbReference type="Gene3D" id="1.10.10.2840">
    <property type="entry name" value="PucR C-terminal helix-turn-helix domain"/>
    <property type="match status" value="1"/>
</dbReference>
<dbReference type="InterPro" id="IPR051448">
    <property type="entry name" value="CdaR-like_regulators"/>
</dbReference>
<organism evidence="2 3">
    <name type="scientific">Nocardioides thalensis</name>
    <dbReference type="NCBI Taxonomy" id="1914755"/>
    <lineage>
        <taxon>Bacteria</taxon>
        <taxon>Bacillati</taxon>
        <taxon>Actinomycetota</taxon>
        <taxon>Actinomycetes</taxon>
        <taxon>Propionibacteriales</taxon>
        <taxon>Nocardioidaceae</taxon>
        <taxon>Nocardioides</taxon>
    </lineage>
</organism>
<accession>A0A853BWL3</accession>
<evidence type="ECO:0000259" key="1">
    <source>
        <dbReference type="Pfam" id="PF13556"/>
    </source>
</evidence>
<gene>
    <name evidence="2" type="ORF">HNR19_000337</name>
</gene>
<dbReference type="Pfam" id="PF13556">
    <property type="entry name" value="HTH_30"/>
    <property type="match status" value="1"/>
</dbReference>
<dbReference type="InterPro" id="IPR042070">
    <property type="entry name" value="PucR_C-HTH_sf"/>
</dbReference>
<dbReference type="Proteomes" id="UP000530424">
    <property type="component" value="Unassembled WGS sequence"/>
</dbReference>
<comment type="caution">
    <text evidence="2">The sequence shown here is derived from an EMBL/GenBank/DDBJ whole genome shotgun (WGS) entry which is preliminary data.</text>
</comment>
<proteinExistence type="predicted"/>
<evidence type="ECO:0000313" key="3">
    <source>
        <dbReference type="Proteomes" id="UP000530424"/>
    </source>
</evidence>
<dbReference type="InterPro" id="IPR025736">
    <property type="entry name" value="PucR_C-HTH_dom"/>
</dbReference>
<dbReference type="EMBL" id="JACCFP010000001">
    <property type="protein sequence ID" value="NYI99638.1"/>
    <property type="molecule type" value="Genomic_DNA"/>
</dbReference>
<sequence>MTPATDRPTIRRILDELGSTLLRHVSGDVDRAPAVENVLIHADDEEAVGTQGAVVLGVGLTSPGEIATLINQLAAADAGALIVRDPVPMTAELERVVAEAPVVLLSLASGASWVQLTSLLLSLASAPTEVDQESGAAPGLLLGDLFSVANAISALVDAPVTIEDRASRVLAFSGRQDEADESRLQTILGRQVPDDYVRVLEQRGVFQRLYREDAPIYLQPFADGPIDIARVAVAVRAGDEFLGSIWAAVDGPLTPEREAGLRDAAKIVALHLLRLRAGSDTRRRLNSELMAAALTGGPAAAEALDRLGLSGRRLVVMALGQTRSAHDPVSSVDLARSTAERQWLHDAFAVHVGATHLKAATATIGTTSYAILPLLDNASAAGLRTLAATFLERTGTRIPCHVVITHEATNVLELRGARVEADRALRVLRVTGRAPCVAHVADVESDALLLDLGDLHAARGSHLSGPVERLRQYDESNGSTMLATLGAWFDSFGDVRLAAEAIHVHPNTFRYRLRRIAEIGQLDLDDPSERLAAMLQVRLLQLTEDSHAESR</sequence>
<name>A0A853BWL3_9ACTN</name>
<dbReference type="PANTHER" id="PTHR33744">
    <property type="entry name" value="CARBOHYDRATE DIACID REGULATOR"/>
    <property type="match status" value="1"/>
</dbReference>
<dbReference type="AlphaFoldDB" id="A0A853BWL3"/>